<dbReference type="Proteomes" id="UP000318834">
    <property type="component" value="Unassembled WGS sequence"/>
</dbReference>
<accession>A0A537IJW8</accession>
<dbReference type="GO" id="GO:0019867">
    <property type="term" value="C:outer membrane"/>
    <property type="evidence" value="ECO:0007669"/>
    <property type="project" value="InterPro"/>
</dbReference>
<organism evidence="5 6">
    <name type="scientific">Candidatus Segetimicrobium genomatis</name>
    <dbReference type="NCBI Taxonomy" id="2569760"/>
    <lineage>
        <taxon>Bacteria</taxon>
        <taxon>Bacillati</taxon>
        <taxon>Candidatus Sysuimicrobiota</taxon>
        <taxon>Candidatus Sysuimicrobiia</taxon>
        <taxon>Candidatus Sysuimicrobiales</taxon>
        <taxon>Candidatus Segetimicrobiaceae</taxon>
        <taxon>Candidatus Segetimicrobium</taxon>
    </lineage>
</organism>
<evidence type="ECO:0000313" key="5">
    <source>
        <dbReference type="EMBL" id="TMI71362.1"/>
    </source>
</evidence>
<reference evidence="5 6" key="1">
    <citation type="journal article" date="2019" name="Nat. Microbiol.">
        <title>Mediterranean grassland soil C-N compound turnover is dependent on rainfall and depth, and is mediated by genomically divergent microorganisms.</title>
        <authorList>
            <person name="Diamond S."/>
            <person name="Andeer P.F."/>
            <person name="Li Z."/>
            <person name="Crits-Christoph A."/>
            <person name="Burstein D."/>
            <person name="Anantharaman K."/>
            <person name="Lane K.R."/>
            <person name="Thomas B.C."/>
            <person name="Pan C."/>
            <person name="Northen T.R."/>
            <person name="Banfield J.F."/>
        </authorList>
    </citation>
    <scope>NUCLEOTIDE SEQUENCE [LARGE SCALE GENOMIC DNA]</scope>
    <source>
        <strain evidence="5">NP_8</strain>
    </source>
</reference>
<dbReference type="InterPro" id="IPR037873">
    <property type="entry name" value="BamE-like"/>
</dbReference>
<evidence type="ECO:0000256" key="3">
    <source>
        <dbReference type="SAM" id="SignalP"/>
    </source>
</evidence>
<keyword evidence="1 3" id="KW-0732">Signal</keyword>
<dbReference type="Pfam" id="PF04355">
    <property type="entry name" value="BamE"/>
    <property type="match status" value="1"/>
</dbReference>
<gene>
    <name evidence="5" type="ORF">E6H05_12625</name>
</gene>
<dbReference type="Gene3D" id="3.30.1450.10">
    <property type="match status" value="1"/>
</dbReference>
<proteinExistence type="predicted"/>
<dbReference type="EMBL" id="VBAP01000114">
    <property type="protein sequence ID" value="TMI71362.1"/>
    <property type="molecule type" value="Genomic_DNA"/>
</dbReference>
<sequence length="162" mass="18303">MTPKPRRALLLLAAMLAGCANLAAISPGDSAQAVEARAGAPATVWKNADGSEVWEYPLGPLGVETYMVTLGSDRAVREVRQVLSEEYISKLHVGMSRDEVRRLVGRPRAIGFSDRNDEEIWSWRYREWKVRNMELYVQFDRPAGTLKRISRFQVDTSDGKRH</sequence>
<evidence type="ECO:0000259" key="4">
    <source>
        <dbReference type="Pfam" id="PF04355"/>
    </source>
</evidence>
<evidence type="ECO:0000313" key="6">
    <source>
        <dbReference type="Proteomes" id="UP000318834"/>
    </source>
</evidence>
<feature type="chain" id="PRO_5021832920" evidence="3">
    <location>
        <begin position="24"/>
        <end position="162"/>
    </location>
</feature>
<dbReference type="AlphaFoldDB" id="A0A537IJW8"/>
<feature type="signal peptide" evidence="3">
    <location>
        <begin position="1"/>
        <end position="23"/>
    </location>
</feature>
<evidence type="ECO:0000256" key="2">
    <source>
        <dbReference type="ARBA" id="ARBA00023136"/>
    </source>
</evidence>
<dbReference type="InterPro" id="IPR006311">
    <property type="entry name" value="TAT_signal"/>
</dbReference>
<protein>
    <submittedName>
        <fullName evidence="5">Outer membrane protein assembly factor BamE</fullName>
    </submittedName>
</protein>
<dbReference type="InterPro" id="IPR007450">
    <property type="entry name" value="BamE_dom"/>
</dbReference>
<keyword evidence="2" id="KW-0472">Membrane</keyword>
<evidence type="ECO:0000256" key="1">
    <source>
        <dbReference type="ARBA" id="ARBA00022729"/>
    </source>
</evidence>
<feature type="domain" description="Outer membrane protein assembly factor BamE" evidence="4">
    <location>
        <begin position="82"/>
        <end position="116"/>
    </location>
</feature>
<dbReference type="PROSITE" id="PS51318">
    <property type="entry name" value="TAT"/>
    <property type="match status" value="1"/>
</dbReference>
<comment type="caution">
    <text evidence="5">The sequence shown here is derived from an EMBL/GenBank/DDBJ whole genome shotgun (WGS) entry which is preliminary data.</text>
</comment>
<dbReference type="PROSITE" id="PS51257">
    <property type="entry name" value="PROKAR_LIPOPROTEIN"/>
    <property type="match status" value="1"/>
</dbReference>
<name>A0A537IJW8_9BACT</name>